<dbReference type="AlphaFoldDB" id="A0A9J6A0V1"/>
<protein>
    <recommendedName>
        <fullName evidence="10">Kunitz-type tuber invertase inhibitor</fullName>
    </recommendedName>
</protein>
<dbReference type="Gene3D" id="2.80.10.50">
    <property type="match status" value="1"/>
</dbReference>
<dbReference type="OrthoDB" id="1270092at2759"/>
<gene>
    <name evidence="8" type="ORF">H5410_017567</name>
</gene>
<comment type="caution">
    <text evidence="8">The sequence shown here is derived from an EMBL/GenBank/DDBJ whole genome shotgun (WGS) entry which is preliminary data.</text>
</comment>
<keyword evidence="4" id="KW-0646">Protease inhibitor</keyword>
<dbReference type="GO" id="GO:0005773">
    <property type="term" value="C:vacuole"/>
    <property type="evidence" value="ECO:0007669"/>
    <property type="project" value="UniProtKB-SubCell"/>
</dbReference>
<evidence type="ECO:0000313" key="8">
    <source>
        <dbReference type="EMBL" id="KAG5617743.1"/>
    </source>
</evidence>
<comment type="subcellular location">
    <subcellularLocation>
        <location evidence="1">Vacuole</location>
    </subcellularLocation>
</comment>
<evidence type="ECO:0000256" key="3">
    <source>
        <dbReference type="ARBA" id="ARBA00022554"/>
    </source>
</evidence>
<evidence type="ECO:0000313" key="9">
    <source>
        <dbReference type="Proteomes" id="UP000824120"/>
    </source>
</evidence>
<keyword evidence="6" id="KW-1015">Disulfide bond</keyword>
<dbReference type="PROSITE" id="PS00283">
    <property type="entry name" value="SOYBEAN_KUNITZ"/>
    <property type="match status" value="1"/>
</dbReference>
<dbReference type="GO" id="GO:0004869">
    <property type="term" value="F:cysteine-type endopeptidase inhibitor activity"/>
    <property type="evidence" value="ECO:0007669"/>
    <property type="project" value="UniProtKB-KW"/>
</dbReference>
<evidence type="ECO:0000256" key="4">
    <source>
        <dbReference type="ARBA" id="ARBA00022690"/>
    </source>
</evidence>
<evidence type="ECO:0008006" key="10">
    <source>
        <dbReference type="Google" id="ProtNLM"/>
    </source>
</evidence>
<dbReference type="SUPFAM" id="SSF50386">
    <property type="entry name" value="STI-like"/>
    <property type="match status" value="1"/>
</dbReference>
<evidence type="ECO:0000256" key="1">
    <source>
        <dbReference type="ARBA" id="ARBA00004116"/>
    </source>
</evidence>
<keyword evidence="9" id="KW-1185">Reference proteome</keyword>
<evidence type="ECO:0000256" key="6">
    <source>
        <dbReference type="ARBA" id="ARBA00023157"/>
    </source>
</evidence>
<dbReference type="SMART" id="SM00452">
    <property type="entry name" value="STI"/>
    <property type="match status" value="1"/>
</dbReference>
<evidence type="ECO:0000256" key="2">
    <source>
        <dbReference type="ARBA" id="ARBA00005440"/>
    </source>
</evidence>
<evidence type="ECO:0000256" key="5">
    <source>
        <dbReference type="ARBA" id="ARBA00022704"/>
    </source>
</evidence>
<accession>A0A9J6A0V1</accession>
<dbReference type="InterPro" id="IPR011065">
    <property type="entry name" value="Kunitz_inhibitor_STI-like_sf"/>
</dbReference>
<feature type="signal peptide" evidence="7">
    <location>
        <begin position="1"/>
        <end position="26"/>
    </location>
</feature>
<dbReference type="PANTHER" id="PTHR33107">
    <property type="entry name" value="KUNITZ TRYPSIN INHIBITOR 2"/>
    <property type="match status" value="1"/>
</dbReference>
<feature type="chain" id="PRO_5039909388" description="Kunitz-type tuber invertase inhibitor" evidence="7">
    <location>
        <begin position="27"/>
        <end position="222"/>
    </location>
</feature>
<dbReference type="PANTHER" id="PTHR33107:SF44">
    <property type="entry name" value="CYSTEINE PROTEASE INHIBITOR 1"/>
    <property type="match status" value="1"/>
</dbReference>
<keyword evidence="7" id="KW-0732">Signal</keyword>
<keyword evidence="3" id="KW-0926">Vacuole</keyword>
<evidence type="ECO:0000256" key="7">
    <source>
        <dbReference type="SAM" id="SignalP"/>
    </source>
</evidence>
<name>A0A9J6A0V1_SOLCO</name>
<dbReference type="EMBL" id="JACXVP010000003">
    <property type="protein sequence ID" value="KAG5617743.1"/>
    <property type="molecule type" value="Genomic_DNA"/>
</dbReference>
<comment type="similarity">
    <text evidence="2">Belongs to the protease inhibitor I3 (leguminous Kunitz-type inhibitor) family.</text>
</comment>
<dbReference type="Pfam" id="PF00197">
    <property type="entry name" value="Kunitz_legume"/>
    <property type="match status" value="1"/>
</dbReference>
<dbReference type="Proteomes" id="UP000824120">
    <property type="component" value="Chromosome 3"/>
</dbReference>
<proteinExistence type="inferred from homology"/>
<dbReference type="InterPro" id="IPR002160">
    <property type="entry name" value="Prot_inh_Kunz-lg"/>
</dbReference>
<sequence length="222" mass="24834">MKKCISNILSFLLVSATLSLVSFSQSFTYENSIVLPTTSHDDDNLVLPAVLDRDGDPLKIGERYIIENPLIGGGAVYLDNIGHLKCPNAVLQHVPTPQFSGIGTPVLFVHKSDDADVVREMSAIYIMFVDRAPLCVNETVWKVDEKQFVVTGGTIGNESDLFKIMKTDDWVIKDLKNIYKLMHCPSQLGCKDIGRNFENEYPNLVTVEKNYIPFVFIKANYA</sequence>
<keyword evidence="5" id="KW-0789">Thiol protease inhibitor</keyword>
<reference evidence="8 9" key="1">
    <citation type="submission" date="2020-09" db="EMBL/GenBank/DDBJ databases">
        <title>De no assembly of potato wild relative species, Solanum commersonii.</title>
        <authorList>
            <person name="Cho K."/>
        </authorList>
    </citation>
    <scope>NUCLEOTIDE SEQUENCE [LARGE SCALE GENOMIC DNA]</scope>
    <source>
        <strain evidence="8">LZ3.2</strain>
        <tissue evidence="8">Leaf</tissue>
    </source>
</reference>
<organism evidence="8 9">
    <name type="scientific">Solanum commersonii</name>
    <name type="common">Commerson's wild potato</name>
    <name type="synonym">Commerson's nightshade</name>
    <dbReference type="NCBI Taxonomy" id="4109"/>
    <lineage>
        <taxon>Eukaryota</taxon>
        <taxon>Viridiplantae</taxon>
        <taxon>Streptophyta</taxon>
        <taxon>Embryophyta</taxon>
        <taxon>Tracheophyta</taxon>
        <taxon>Spermatophyta</taxon>
        <taxon>Magnoliopsida</taxon>
        <taxon>eudicotyledons</taxon>
        <taxon>Gunneridae</taxon>
        <taxon>Pentapetalae</taxon>
        <taxon>asterids</taxon>
        <taxon>lamiids</taxon>
        <taxon>Solanales</taxon>
        <taxon>Solanaceae</taxon>
        <taxon>Solanoideae</taxon>
        <taxon>Solaneae</taxon>
        <taxon>Solanum</taxon>
    </lineage>
</organism>